<dbReference type="GO" id="GO:0005524">
    <property type="term" value="F:ATP binding"/>
    <property type="evidence" value="ECO:0007669"/>
    <property type="project" value="InterPro"/>
</dbReference>
<dbReference type="GO" id="GO:0007165">
    <property type="term" value="P:signal transduction"/>
    <property type="evidence" value="ECO:0000318"/>
    <property type="project" value="GO_Central"/>
</dbReference>
<dbReference type="RefSeq" id="NP_503344.2">
    <property type="nucleotide sequence ID" value="NM_070943.2"/>
</dbReference>
<dbReference type="PaxDb" id="6239-K09C6.1"/>
<dbReference type="FunCoup" id="O16946">
    <property type="interactions" value="1623"/>
</dbReference>
<dbReference type="PROSITE" id="PS50011">
    <property type="entry name" value="PROTEIN_KINASE_DOM"/>
    <property type="match status" value="1"/>
</dbReference>
<dbReference type="PANTHER" id="PTHR11909">
    <property type="entry name" value="CASEIN KINASE-RELATED"/>
    <property type="match status" value="1"/>
</dbReference>
<dbReference type="InterPro" id="IPR050235">
    <property type="entry name" value="CK1_Ser-Thr_kinase"/>
</dbReference>
<dbReference type="HOGENOM" id="CLU_807071_0_0_1"/>
<dbReference type="CTD" id="187199"/>
<dbReference type="GO" id="GO:0004674">
    <property type="term" value="F:protein serine/threonine kinase activity"/>
    <property type="evidence" value="ECO:0000318"/>
    <property type="project" value="GO_Central"/>
</dbReference>
<dbReference type="OrthoDB" id="5838465at2759"/>
<dbReference type="AGR" id="WB:WBGene00019556"/>
<dbReference type="InParanoid" id="O16946"/>
<feature type="region of interest" description="Disordered" evidence="1">
    <location>
        <begin position="600"/>
        <end position="634"/>
    </location>
</feature>
<dbReference type="DIP" id="DIP-26220N"/>
<dbReference type="GO" id="GO:0005634">
    <property type="term" value="C:nucleus"/>
    <property type="evidence" value="ECO:0000318"/>
    <property type="project" value="GO_Central"/>
</dbReference>
<dbReference type="AlphaFoldDB" id="O16946"/>
<dbReference type="SUPFAM" id="SSF56112">
    <property type="entry name" value="Protein kinase-like (PK-like)"/>
    <property type="match status" value="1"/>
</dbReference>
<reference evidence="3 4" key="1">
    <citation type="journal article" date="1998" name="Science">
        <title>Genome sequence of the nematode C. elegans: a platform for investigating biology.</title>
        <authorList>
            <consortium name="The C. elegans sequencing consortium"/>
            <person name="Sulson J.E."/>
            <person name="Waterston R."/>
        </authorList>
    </citation>
    <scope>NUCLEOTIDE SEQUENCE [LARGE SCALE GENOMIC DNA]</scope>
    <source>
        <strain evidence="3 4">Bristol N2</strain>
    </source>
</reference>
<dbReference type="InterPro" id="IPR011009">
    <property type="entry name" value="Kinase-like_dom_sf"/>
</dbReference>
<protein>
    <submittedName>
        <fullName evidence="3">Protein kinase domain-containing protein</fullName>
    </submittedName>
</protein>
<feature type="domain" description="Protein kinase" evidence="2">
    <location>
        <begin position="10"/>
        <end position="278"/>
    </location>
</feature>
<evidence type="ECO:0000313" key="3">
    <source>
        <dbReference type="EMBL" id="CCD71074.2"/>
    </source>
</evidence>
<dbReference type="GeneID" id="187199"/>
<dbReference type="GO" id="GO:0090263">
    <property type="term" value="P:positive regulation of canonical Wnt signaling pathway"/>
    <property type="evidence" value="ECO:0000318"/>
    <property type="project" value="GO_Central"/>
</dbReference>
<sequence>MPRFLKKTKYEMMEELDPDGPPESSSSTSNQFWLVQSIRSGCMRSAKLASQKNPEHLQLQKDLNKQRKLLFDLLPELSNPSHIARLVDVGYDDDFKFLIFEDFGMDFLTLFDEFGPVLNPATLFLISYFTFNAIKELHSFDIVHLDIRPSSFSVNQHPFNIKITDYSRCMTRKPEMKVPDDARPDSFSPRVFHQKDAQFDEFVDFEAWVYTMLFLCTVEKLPWFGDAENMLRLKEEFFNDPLNYLYDGCADFVPLVACFIADKKLTYDTFMEEMNLIFSVDVMQYSDKEQPRLYTMKELEEVKKTRRAPDFYTNNAIDIAESHWHAADDSDHDNLRTSDEENEQKSETKKDSCERSSAEVSSSTEQTSAPMSEASSSDGRKKPKNAGKSAERKGKPAEKNPSSEKDDDGATEPMSGVERRSTPSDVVNEKGRVKGDPEKQKQDRKENKTEEQNSKISAPPKPKPGKGKKVSRGLITREFLLGMRQDLTGPQSAMTGSYDSTSATSLSTWTSSTCATDEGEEKRKFKWSLKSEEDSEVEFFEDLDQEEREHFRNYENLVALSIKDEVALSSGSEVEPLSDIDSEENLAIIERLEKREMEIGWEVSSEREKTTGDRSPDDQLDKLEAYEKEKKEKD</sequence>
<dbReference type="InterPro" id="IPR000719">
    <property type="entry name" value="Prot_kinase_dom"/>
</dbReference>
<dbReference type="GO" id="GO:0005737">
    <property type="term" value="C:cytoplasm"/>
    <property type="evidence" value="ECO:0000318"/>
    <property type="project" value="GO_Central"/>
</dbReference>
<dbReference type="Bgee" id="WBGene00019556">
    <property type="expression patterns" value="Expressed in larva and 2 other cell types or tissues"/>
</dbReference>
<dbReference type="GO" id="GO:0006897">
    <property type="term" value="P:endocytosis"/>
    <property type="evidence" value="ECO:0000318"/>
    <property type="project" value="GO_Central"/>
</dbReference>
<dbReference type="EMBL" id="BX284605">
    <property type="protein sequence ID" value="CCD71074.2"/>
    <property type="molecule type" value="Genomic_DNA"/>
</dbReference>
<accession>O16946</accession>
<organism evidence="3 4">
    <name type="scientific">Caenorhabditis elegans</name>
    <dbReference type="NCBI Taxonomy" id="6239"/>
    <lineage>
        <taxon>Eukaryota</taxon>
        <taxon>Metazoa</taxon>
        <taxon>Ecdysozoa</taxon>
        <taxon>Nematoda</taxon>
        <taxon>Chromadorea</taxon>
        <taxon>Rhabditida</taxon>
        <taxon>Rhabditina</taxon>
        <taxon>Rhabditomorpha</taxon>
        <taxon>Rhabditoidea</taxon>
        <taxon>Rhabditidae</taxon>
        <taxon>Peloderinae</taxon>
        <taxon>Caenorhabditis</taxon>
    </lineage>
</organism>
<feature type="compositionally biased region" description="Polar residues" evidence="1">
    <location>
        <begin position="488"/>
        <end position="499"/>
    </location>
</feature>
<gene>
    <name evidence="3" type="ORF">CELE_K09C6.2</name>
    <name evidence="3 5" type="ORF">K09C6.2</name>
</gene>
<evidence type="ECO:0000259" key="2">
    <source>
        <dbReference type="PROSITE" id="PS50011"/>
    </source>
</evidence>
<dbReference type="PIR" id="T32182">
    <property type="entry name" value="T32182"/>
</dbReference>
<evidence type="ECO:0000313" key="4">
    <source>
        <dbReference type="Proteomes" id="UP000001940"/>
    </source>
</evidence>
<dbReference type="KEGG" id="cel:CELE_K09C6.2"/>
<dbReference type="UCSC" id="K09C6.2">
    <property type="organism name" value="c. elegans"/>
</dbReference>
<dbReference type="SMART" id="SM00220">
    <property type="entry name" value="S_TKc"/>
    <property type="match status" value="1"/>
</dbReference>
<dbReference type="WormBase" id="K09C6.2e">
    <property type="protein sequence ID" value="CE50717"/>
    <property type="gene ID" value="WBGene00019556"/>
</dbReference>
<feature type="compositionally biased region" description="Basic and acidic residues" evidence="1">
    <location>
        <begin position="327"/>
        <end position="357"/>
    </location>
</feature>
<dbReference type="GO" id="GO:0032436">
    <property type="term" value="P:positive regulation of proteasomal ubiquitin-dependent protein catabolic process"/>
    <property type="evidence" value="ECO:0000318"/>
    <property type="project" value="GO_Central"/>
</dbReference>
<feature type="compositionally biased region" description="Low complexity" evidence="1">
    <location>
        <begin position="358"/>
        <end position="368"/>
    </location>
</feature>
<dbReference type="eggNOG" id="KOG1164">
    <property type="taxonomic scope" value="Eukaryota"/>
</dbReference>
<evidence type="ECO:0000256" key="1">
    <source>
        <dbReference type="SAM" id="MobiDB-lite"/>
    </source>
</evidence>
<dbReference type="Proteomes" id="UP000001940">
    <property type="component" value="Chromosome V"/>
</dbReference>
<keyword evidence="3" id="KW-0418">Kinase</keyword>
<name>O16946_CAEEL</name>
<feature type="compositionally biased region" description="Basic and acidic residues" evidence="1">
    <location>
        <begin position="417"/>
        <end position="453"/>
    </location>
</feature>
<keyword evidence="4" id="KW-1185">Reference proteome</keyword>
<feature type="compositionally biased region" description="Basic and acidic residues" evidence="1">
    <location>
        <begin position="389"/>
        <end position="404"/>
    </location>
</feature>
<proteinExistence type="predicted"/>
<keyword evidence="3" id="KW-0808">Transferase</keyword>
<feature type="compositionally biased region" description="Low complexity" evidence="1">
    <location>
        <begin position="500"/>
        <end position="516"/>
    </location>
</feature>
<evidence type="ECO:0000313" key="5">
    <source>
        <dbReference type="WormBase" id="K09C6.2e"/>
    </source>
</evidence>
<dbReference type="SMR" id="O16946"/>
<feature type="region of interest" description="Disordered" evidence="1">
    <location>
        <begin position="327"/>
        <end position="517"/>
    </location>
</feature>
<dbReference type="Gene3D" id="1.10.510.10">
    <property type="entry name" value="Transferase(Phosphotransferase) domain 1"/>
    <property type="match status" value="1"/>
</dbReference>